<reference evidence="3 4" key="1">
    <citation type="submission" date="2013-03" db="EMBL/GenBank/DDBJ databases">
        <title>The Genome Sequence of Cladophialophora psammophila CBS 110553.</title>
        <authorList>
            <consortium name="The Broad Institute Genomics Platform"/>
            <person name="Cuomo C."/>
            <person name="de Hoog S."/>
            <person name="Gorbushina A."/>
            <person name="Walker B."/>
            <person name="Young S.K."/>
            <person name="Zeng Q."/>
            <person name="Gargeya S."/>
            <person name="Fitzgerald M."/>
            <person name="Haas B."/>
            <person name="Abouelleil A."/>
            <person name="Allen A.W."/>
            <person name="Alvarado L."/>
            <person name="Arachchi H.M."/>
            <person name="Berlin A.M."/>
            <person name="Chapman S.B."/>
            <person name="Gainer-Dewar J."/>
            <person name="Goldberg J."/>
            <person name="Griggs A."/>
            <person name="Gujja S."/>
            <person name="Hansen M."/>
            <person name="Howarth C."/>
            <person name="Imamovic A."/>
            <person name="Ireland A."/>
            <person name="Larimer J."/>
            <person name="McCowan C."/>
            <person name="Murphy C."/>
            <person name="Pearson M."/>
            <person name="Poon T.W."/>
            <person name="Priest M."/>
            <person name="Roberts A."/>
            <person name="Saif S."/>
            <person name="Shea T."/>
            <person name="Sisk P."/>
            <person name="Sykes S."/>
            <person name="Wortman J."/>
            <person name="Nusbaum C."/>
            <person name="Birren B."/>
        </authorList>
    </citation>
    <scope>NUCLEOTIDE SEQUENCE [LARGE SCALE GENOMIC DNA]</scope>
    <source>
        <strain evidence="3 4">CBS 110553</strain>
    </source>
</reference>
<dbReference type="PANTHER" id="PTHR19384:SF127">
    <property type="entry name" value="BIFUNCTIONAL CYTOCHROME P450_NADPH--P450 REDUCTASE"/>
    <property type="match status" value="1"/>
</dbReference>
<evidence type="ECO:0000313" key="4">
    <source>
        <dbReference type="Proteomes" id="UP000019471"/>
    </source>
</evidence>
<dbReference type="GO" id="GO:0005829">
    <property type="term" value="C:cytosol"/>
    <property type="evidence" value="ECO:0007669"/>
    <property type="project" value="TreeGrafter"/>
</dbReference>
<dbReference type="GeneID" id="19187659"/>
<sequence length="95" mass="10282">MTPSPPDFLLEKLGKASQCSKPITVLYGSNTGTCQALAQRLAAEAGLREFHADVRDLDSATNALPKDHPVVIITSSYEGQPPDNTARFIEWLANL</sequence>
<dbReference type="EMBL" id="AMGX01000003">
    <property type="protein sequence ID" value="EXJ74632.1"/>
    <property type="molecule type" value="Genomic_DNA"/>
</dbReference>
<gene>
    <name evidence="3" type="ORF">A1O5_02929</name>
</gene>
<evidence type="ECO:0000256" key="1">
    <source>
        <dbReference type="ARBA" id="ARBA00022630"/>
    </source>
</evidence>
<dbReference type="STRING" id="1182543.W9X2C9"/>
<dbReference type="PANTHER" id="PTHR19384">
    <property type="entry name" value="NITRIC OXIDE SYNTHASE-RELATED"/>
    <property type="match status" value="1"/>
</dbReference>
<dbReference type="HOGENOM" id="CLU_2372613_0_0_1"/>
<dbReference type="InterPro" id="IPR029039">
    <property type="entry name" value="Flavoprotein-like_sf"/>
</dbReference>
<protein>
    <recommendedName>
        <fullName evidence="2">Flavodoxin-like domain-containing protein</fullName>
    </recommendedName>
</protein>
<keyword evidence="4" id="KW-1185">Reference proteome</keyword>
<dbReference type="GO" id="GO:0010181">
    <property type="term" value="F:FMN binding"/>
    <property type="evidence" value="ECO:0007669"/>
    <property type="project" value="InterPro"/>
</dbReference>
<dbReference type="SUPFAM" id="SSF52218">
    <property type="entry name" value="Flavoproteins"/>
    <property type="match status" value="1"/>
</dbReference>
<dbReference type="Pfam" id="PF00258">
    <property type="entry name" value="Flavodoxin_1"/>
    <property type="match status" value="1"/>
</dbReference>
<dbReference type="GO" id="GO:0003958">
    <property type="term" value="F:NADPH-hemoprotein reductase activity"/>
    <property type="evidence" value="ECO:0007669"/>
    <property type="project" value="TreeGrafter"/>
</dbReference>
<dbReference type="Proteomes" id="UP000019471">
    <property type="component" value="Unassembled WGS sequence"/>
</dbReference>
<dbReference type="GO" id="GO:0050660">
    <property type="term" value="F:flavin adenine dinucleotide binding"/>
    <property type="evidence" value="ECO:0007669"/>
    <property type="project" value="TreeGrafter"/>
</dbReference>
<dbReference type="PROSITE" id="PS50902">
    <property type="entry name" value="FLAVODOXIN_LIKE"/>
    <property type="match status" value="1"/>
</dbReference>
<comment type="caution">
    <text evidence="3">The sequence shown here is derived from an EMBL/GenBank/DDBJ whole genome shotgun (WGS) entry which is preliminary data.</text>
</comment>
<organism evidence="3 4">
    <name type="scientific">Cladophialophora psammophila CBS 110553</name>
    <dbReference type="NCBI Taxonomy" id="1182543"/>
    <lineage>
        <taxon>Eukaryota</taxon>
        <taxon>Fungi</taxon>
        <taxon>Dikarya</taxon>
        <taxon>Ascomycota</taxon>
        <taxon>Pezizomycotina</taxon>
        <taxon>Eurotiomycetes</taxon>
        <taxon>Chaetothyriomycetidae</taxon>
        <taxon>Chaetothyriales</taxon>
        <taxon>Herpotrichiellaceae</taxon>
        <taxon>Cladophialophora</taxon>
    </lineage>
</organism>
<proteinExistence type="predicted"/>
<keyword evidence="1" id="KW-0285">Flavoprotein</keyword>
<feature type="domain" description="Flavodoxin-like" evidence="2">
    <location>
        <begin position="23"/>
        <end position="95"/>
    </location>
</feature>
<name>W9X2C9_9EURO</name>
<evidence type="ECO:0000313" key="3">
    <source>
        <dbReference type="EMBL" id="EXJ74632.1"/>
    </source>
</evidence>
<dbReference type="AlphaFoldDB" id="W9X2C9"/>
<accession>W9X2C9</accession>
<dbReference type="Gene3D" id="3.40.50.360">
    <property type="match status" value="1"/>
</dbReference>
<dbReference type="RefSeq" id="XP_007741732.1">
    <property type="nucleotide sequence ID" value="XM_007743542.1"/>
</dbReference>
<evidence type="ECO:0000259" key="2">
    <source>
        <dbReference type="PROSITE" id="PS50902"/>
    </source>
</evidence>
<dbReference type="OrthoDB" id="1470350at2759"/>
<dbReference type="InterPro" id="IPR008254">
    <property type="entry name" value="Flavodoxin/NO_synth"/>
</dbReference>